<dbReference type="SUPFAM" id="SSF53383">
    <property type="entry name" value="PLP-dependent transferases"/>
    <property type="match status" value="1"/>
</dbReference>
<proteinExistence type="predicted"/>
<dbReference type="InterPro" id="IPR015424">
    <property type="entry name" value="PyrdxlP-dep_Trfase"/>
</dbReference>
<evidence type="ECO:0000313" key="2">
    <source>
        <dbReference type="Proteomes" id="UP001447516"/>
    </source>
</evidence>
<dbReference type="Gene3D" id="3.90.1150.10">
    <property type="entry name" value="Aspartate Aminotransferase, domain 1"/>
    <property type="match status" value="1"/>
</dbReference>
<sequence>MNRTANDDQSARLAPHYSMFGVERRLLLTGHSHQAWPDVALEGQIEAFHDAAGDADAKWGRAMEKAEQVRRGLRGFLHDSSAELALGGSTHELLLRFLSALDLCGRPRLVTSDGEFHTMRRQLGRLAEEGVEVVRVPAEPVDALAERMADAVDDRTAAVLVSAVLFETARVVPGLARLAAECRRRGVELLVDAYHALGAVPFSSAELESAWVVGGGYKYLQLGEGNCFLRIPPHAATLRPVITGWFAEFAELDAAPRGGEVGYPAGAARFAGSTYDPVSHYRAARVFRFFAEQGLTPRFLREVSLRQVGLLAERFDALDAPEDLISRDRRGAPEDFGGFLALRSPYAARLREGLAARGVLTDSRGEYLRLGPAPYLSDAQLTAAVDALGAELRTLRAAEKTVVPSR</sequence>
<organism evidence="1 2">
    <name type="scientific">Microbispora maris</name>
    <dbReference type="NCBI Taxonomy" id="3144104"/>
    <lineage>
        <taxon>Bacteria</taxon>
        <taxon>Bacillati</taxon>
        <taxon>Actinomycetota</taxon>
        <taxon>Actinomycetes</taxon>
        <taxon>Streptosporangiales</taxon>
        <taxon>Streptosporangiaceae</taxon>
        <taxon>Microbispora</taxon>
    </lineage>
</organism>
<dbReference type="InterPro" id="IPR015422">
    <property type="entry name" value="PyrdxlP-dep_Trfase_small"/>
</dbReference>
<keyword evidence="2" id="KW-1185">Reference proteome</keyword>
<accession>A0ABV0AXB5</accession>
<comment type="caution">
    <text evidence="1">The sequence shown here is derived from an EMBL/GenBank/DDBJ whole genome shotgun (WGS) entry which is preliminary data.</text>
</comment>
<gene>
    <name evidence="1" type="ORF">AAH991_32745</name>
</gene>
<protein>
    <submittedName>
        <fullName evidence="1">Kynureninase</fullName>
    </submittedName>
</protein>
<dbReference type="InterPro" id="IPR015421">
    <property type="entry name" value="PyrdxlP-dep_Trfase_major"/>
</dbReference>
<dbReference type="RefSeq" id="WP_346229792.1">
    <property type="nucleotide sequence ID" value="NZ_JBDJAW010000040.1"/>
</dbReference>
<dbReference type="Proteomes" id="UP001447516">
    <property type="component" value="Unassembled WGS sequence"/>
</dbReference>
<name>A0ABV0AXB5_9ACTN</name>
<dbReference type="EMBL" id="JBDJAW010000040">
    <property type="protein sequence ID" value="MEN3539918.1"/>
    <property type="molecule type" value="Genomic_DNA"/>
</dbReference>
<reference evidence="1 2" key="1">
    <citation type="submission" date="2024-05" db="EMBL/GenBank/DDBJ databases">
        <title>Microbispora sp.ZYX-F-249.</title>
        <authorList>
            <person name="Xie H."/>
        </authorList>
    </citation>
    <scope>NUCLEOTIDE SEQUENCE [LARGE SCALE GENOMIC DNA]</scope>
    <source>
        <strain evidence="1 2">ZYX-F-249</strain>
    </source>
</reference>
<dbReference type="Gene3D" id="3.40.640.10">
    <property type="entry name" value="Type I PLP-dependent aspartate aminotransferase-like (Major domain)"/>
    <property type="match status" value="1"/>
</dbReference>
<evidence type="ECO:0000313" key="1">
    <source>
        <dbReference type="EMBL" id="MEN3539918.1"/>
    </source>
</evidence>